<dbReference type="PATRIC" id="fig|1240678.4.peg.3201"/>
<feature type="transmembrane region" description="Helical" evidence="1">
    <location>
        <begin position="131"/>
        <end position="158"/>
    </location>
</feature>
<feature type="transmembrane region" description="Helical" evidence="1">
    <location>
        <begin position="12"/>
        <end position="32"/>
    </location>
</feature>
<dbReference type="RefSeq" id="WP_044365344.1">
    <property type="nucleotide sequence ID" value="NZ_JRKI01000023.1"/>
</dbReference>
<evidence type="ECO:0000313" key="2">
    <source>
        <dbReference type="EMBL" id="KIZ17361.1"/>
    </source>
</evidence>
<reference evidence="2 3" key="1">
    <citation type="submission" date="2014-09" db="EMBL/GenBank/DDBJ databases">
        <title>Draft genome sequence of Streptomyces natalensis ATCC 27448, producer of the antifungal pimaricin.</title>
        <authorList>
            <person name="Mendes M.V."/>
            <person name="Beites T."/>
            <person name="Pires S."/>
            <person name="Santos C.L."/>
            <person name="Moradas-Ferreira P."/>
        </authorList>
    </citation>
    <scope>NUCLEOTIDE SEQUENCE [LARGE SCALE GENOMIC DNA]</scope>
    <source>
        <strain evidence="2 3">ATCC 27448</strain>
    </source>
</reference>
<name>A0A0D7CMR9_9ACTN</name>
<keyword evidence="1" id="KW-0472">Membrane</keyword>
<sequence>MNIFNNPGANAGFGCLAFAAIGTVVIVAGFKFKWLRAKATVILVALFVLLVTVNSGGVLGEIAGALRLGLNAGGEAAVHGVSGTAVTPHAPHTTITPVSAGGAVVGLCGLAWYGVKLFAAKGRAKDLKEMCIGCGVGVCYGTGLGFTGYFVAGAVLAANNVGLWAFGG</sequence>
<keyword evidence="3" id="KW-1185">Reference proteome</keyword>
<dbReference type="AlphaFoldDB" id="A0A0D7CMR9"/>
<dbReference type="EMBL" id="JRKI01000023">
    <property type="protein sequence ID" value="KIZ17361.1"/>
    <property type="molecule type" value="Genomic_DNA"/>
</dbReference>
<proteinExistence type="predicted"/>
<evidence type="ECO:0000313" key="3">
    <source>
        <dbReference type="Proteomes" id="UP000032458"/>
    </source>
</evidence>
<protein>
    <submittedName>
        <fullName evidence="2">Uncharacterized protein</fullName>
    </submittedName>
</protein>
<feature type="transmembrane region" description="Helical" evidence="1">
    <location>
        <begin position="98"/>
        <end position="119"/>
    </location>
</feature>
<keyword evidence="1" id="KW-1133">Transmembrane helix</keyword>
<comment type="caution">
    <text evidence="2">The sequence shown here is derived from an EMBL/GenBank/DDBJ whole genome shotgun (WGS) entry which is preliminary data.</text>
</comment>
<organism evidence="2 3">
    <name type="scientific">Streptomyces natalensis ATCC 27448</name>
    <dbReference type="NCBI Taxonomy" id="1240678"/>
    <lineage>
        <taxon>Bacteria</taxon>
        <taxon>Bacillati</taxon>
        <taxon>Actinomycetota</taxon>
        <taxon>Actinomycetes</taxon>
        <taxon>Kitasatosporales</taxon>
        <taxon>Streptomycetaceae</taxon>
        <taxon>Streptomyces</taxon>
    </lineage>
</organism>
<accession>A0A0D7CMR9</accession>
<keyword evidence="1" id="KW-0812">Transmembrane</keyword>
<feature type="transmembrane region" description="Helical" evidence="1">
    <location>
        <begin position="39"/>
        <end position="60"/>
    </location>
</feature>
<evidence type="ECO:0000256" key="1">
    <source>
        <dbReference type="SAM" id="Phobius"/>
    </source>
</evidence>
<dbReference type="Proteomes" id="UP000032458">
    <property type="component" value="Unassembled WGS sequence"/>
</dbReference>
<gene>
    <name evidence="2" type="ORF">SNA_15255</name>
</gene>